<accession>A0AA38JG52</accession>
<reference evidence="1" key="2">
    <citation type="journal article" date="2023" name="Proc. Natl. Acad. Sci. U.S.A.">
        <title>A global phylogenomic analysis of the shiitake genus Lentinula.</title>
        <authorList>
            <person name="Sierra-Patev S."/>
            <person name="Min B."/>
            <person name="Naranjo-Ortiz M."/>
            <person name="Looney B."/>
            <person name="Konkel Z."/>
            <person name="Slot J.C."/>
            <person name="Sakamoto Y."/>
            <person name="Steenwyk J.L."/>
            <person name="Rokas A."/>
            <person name="Carro J."/>
            <person name="Camarero S."/>
            <person name="Ferreira P."/>
            <person name="Molpeceres G."/>
            <person name="Ruiz-Duenas F.J."/>
            <person name="Serrano A."/>
            <person name="Henrissat B."/>
            <person name="Drula E."/>
            <person name="Hughes K.W."/>
            <person name="Mata J.L."/>
            <person name="Ishikawa N.K."/>
            <person name="Vargas-Isla R."/>
            <person name="Ushijima S."/>
            <person name="Smith C.A."/>
            <person name="Donoghue J."/>
            <person name="Ahrendt S."/>
            <person name="Andreopoulos W."/>
            <person name="He G."/>
            <person name="LaButti K."/>
            <person name="Lipzen A."/>
            <person name="Ng V."/>
            <person name="Riley R."/>
            <person name="Sandor L."/>
            <person name="Barry K."/>
            <person name="Martinez A.T."/>
            <person name="Xiao Y."/>
            <person name="Gibbons J.G."/>
            <person name="Terashima K."/>
            <person name="Grigoriev I.V."/>
            <person name="Hibbett D."/>
        </authorList>
    </citation>
    <scope>NUCLEOTIDE SEQUENCE</scope>
    <source>
        <strain evidence="1">ET3784</strain>
    </source>
</reference>
<proteinExistence type="predicted"/>
<dbReference type="AlphaFoldDB" id="A0AA38JG52"/>
<comment type="caution">
    <text evidence="1">The sequence shown here is derived from an EMBL/GenBank/DDBJ whole genome shotgun (WGS) entry which is preliminary data.</text>
</comment>
<evidence type="ECO:0000313" key="2">
    <source>
        <dbReference type="Proteomes" id="UP001176059"/>
    </source>
</evidence>
<gene>
    <name evidence="1" type="ORF">DFJ43DRAFT_354622</name>
</gene>
<sequence>MYLCGLDIRAGLSFKVCAVLFLGLVCAAFTAALPLSDNDQSNPTSSGHLAARNDLKRLPMMLRFVYPKGENSILECEPLDKDKTVKQVQAYLERMQSGFGFVPTISVEDAMDHPSGYIPTNTVNFELKLKGSPTEESKELWAKWGSWKEGYVQIASPFSLKKSLIHQGQSVLITLKDNTLEITGKSSITLASATVQPDLL</sequence>
<keyword evidence="2" id="KW-1185">Reference proteome</keyword>
<organism evidence="1 2">
    <name type="scientific">Lentinula guzmanii</name>
    <dbReference type="NCBI Taxonomy" id="2804957"/>
    <lineage>
        <taxon>Eukaryota</taxon>
        <taxon>Fungi</taxon>
        <taxon>Dikarya</taxon>
        <taxon>Basidiomycota</taxon>
        <taxon>Agaricomycotina</taxon>
        <taxon>Agaricomycetes</taxon>
        <taxon>Agaricomycetidae</taxon>
        <taxon>Agaricales</taxon>
        <taxon>Marasmiineae</taxon>
        <taxon>Omphalotaceae</taxon>
        <taxon>Lentinula</taxon>
    </lineage>
</organism>
<name>A0AA38JG52_9AGAR</name>
<dbReference type="Proteomes" id="UP001176059">
    <property type="component" value="Unassembled WGS sequence"/>
</dbReference>
<protein>
    <submittedName>
        <fullName evidence="1">Uncharacterized protein</fullName>
    </submittedName>
</protein>
<dbReference type="EMBL" id="JANVFO010000027">
    <property type="protein sequence ID" value="KAJ3731989.1"/>
    <property type="molecule type" value="Genomic_DNA"/>
</dbReference>
<evidence type="ECO:0000313" key="1">
    <source>
        <dbReference type="EMBL" id="KAJ3731989.1"/>
    </source>
</evidence>
<reference evidence="1" key="1">
    <citation type="submission" date="2022-08" db="EMBL/GenBank/DDBJ databases">
        <authorList>
            <consortium name="DOE Joint Genome Institute"/>
            <person name="Min B."/>
            <person name="Sierra-Patev S."/>
            <person name="Naranjo-Ortiz M."/>
            <person name="Looney B."/>
            <person name="Konkel Z."/>
            <person name="Slot J.C."/>
            <person name="Sakamoto Y."/>
            <person name="Steenwyk J.L."/>
            <person name="Rokas A."/>
            <person name="Carro J."/>
            <person name="Camarero S."/>
            <person name="Ferreira P."/>
            <person name="Molpeceres G."/>
            <person name="Ruiz-duenas F.J."/>
            <person name="Serrano A."/>
            <person name="Henrissat B."/>
            <person name="Drula E."/>
            <person name="Hughes K.W."/>
            <person name="Mata J.L."/>
            <person name="Ishikawa N.K."/>
            <person name="Vargas-Isla R."/>
            <person name="Ushijima S."/>
            <person name="Smith C.A."/>
            <person name="Ahrendt S."/>
            <person name="Andreopoulos W."/>
            <person name="He G."/>
            <person name="LaButti K."/>
            <person name="Lipzen A."/>
            <person name="Ng V."/>
            <person name="Riley R."/>
            <person name="Sandor L."/>
            <person name="Barry K."/>
            <person name="Martinez A.T."/>
            <person name="Xiao Y."/>
            <person name="Gibbons J.G."/>
            <person name="Terashima K."/>
            <person name="Hibbett D.S."/>
            <person name="Grigoriev I.V."/>
        </authorList>
    </citation>
    <scope>NUCLEOTIDE SEQUENCE</scope>
    <source>
        <strain evidence="1">ET3784</strain>
    </source>
</reference>